<dbReference type="AlphaFoldDB" id="A0A2V3VYD4"/>
<dbReference type="CDD" id="cd03255">
    <property type="entry name" value="ABC_MJ0796_LolCDE_FtsE"/>
    <property type="match status" value="1"/>
</dbReference>
<dbReference type="GO" id="GO:0016887">
    <property type="term" value="F:ATP hydrolysis activity"/>
    <property type="evidence" value="ECO:0007669"/>
    <property type="project" value="InterPro"/>
</dbReference>
<dbReference type="InterPro" id="IPR017871">
    <property type="entry name" value="ABC_transporter-like_CS"/>
</dbReference>
<dbReference type="PANTHER" id="PTHR42798">
    <property type="entry name" value="LIPOPROTEIN-RELEASING SYSTEM ATP-BINDING PROTEIN LOLD"/>
    <property type="match status" value="1"/>
</dbReference>
<dbReference type="PROSITE" id="PS00211">
    <property type="entry name" value="ABC_TRANSPORTER_1"/>
    <property type="match status" value="1"/>
</dbReference>
<proteinExistence type="inferred from homology"/>
<dbReference type="RefSeq" id="WP_244916489.1">
    <property type="nucleotide sequence ID" value="NZ_JBHUHB010000001.1"/>
</dbReference>
<accession>A0A2V3VYD4</accession>
<dbReference type="PROSITE" id="PS50893">
    <property type="entry name" value="ABC_TRANSPORTER_2"/>
    <property type="match status" value="1"/>
</dbReference>
<evidence type="ECO:0000256" key="3">
    <source>
        <dbReference type="ARBA" id="ARBA00022741"/>
    </source>
</evidence>
<dbReference type="InterPro" id="IPR003439">
    <property type="entry name" value="ABC_transporter-like_ATP-bd"/>
</dbReference>
<evidence type="ECO:0000256" key="2">
    <source>
        <dbReference type="ARBA" id="ARBA00022448"/>
    </source>
</evidence>
<sequence>MSTLLTAKNISKTFANLHTVVKQTNISIEKGKIYVIEGKSGSGKSTLLSILGGMESPTSGKVMFKGRSLYDSEEDNQAKIRGNSFGFVFQSFHLIPELTVKENIELPLQFITDKSRVWDVNDLTKKLEIKKLLHQKPAYLSGGEQQRVAIARALITNPEIIFADEPTGNLDHKTTSIIVDLLSDLSKERQNALVIVTHERNLINVPHTKYKMVDGQLKVVPSHV</sequence>
<keyword evidence="2" id="KW-0813">Transport</keyword>
<dbReference type="Proteomes" id="UP000247978">
    <property type="component" value="Unassembled WGS sequence"/>
</dbReference>
<dbReference type="InterPro" id="IPR027417">
    <property type="entry name" value="P-loop_NTPase"/>
</dbReference>
<protein>
    <submittedName>
        <fullName evidence="6">Putative ABC transport system ATP-binding protein</fullName>
    </submittedName>
</protein>
<dbReference type="Gene3D" id="3.40.50.300">
    <property type="entry name" value="P-loop containing nucleotide triphosphate hydrolases"/>
    <property type="match status" value="1"/>
</dbReference>
<evidence type="ECO:0000313" key="7">
    <source>
        <dbReference type="Proteomes" id="UP000247978"/>
    </source>
</evidence>
<dbReference type="SMART" id="SM00382">
    <property type="entry name" value="AAA"/>
    <property type="match status" value="1"/>
</dbReference>
<dbReference type="SUPFAM" id="SSF52540">
    <property type="entry name" value="P-loop containing nucleoside triphosphate hydrolases"/>
    <property type="match status" value="1"/>
</dbReference>
<gene>
    <name evidence="6" type="ORF">DFR56_107147</name>
</gene>
<dbReference type="InterPro" id="IPR017911">
    <property type="entry name" value="MacB-like_ATP-bd"/>
</dbReference>
<evidence type="ECO:0000259" key="5">
    <source>
        <dbReference type="PROSITE" id="PS50893"/>
    </source>
</evidence>
<dbReference type="InterPro" id="IPR003593">
    <property type="entry name" value="AAA+_ATPase"/>
</dbReference>
<evidence type="ECO:0000256" key="1">
    <source>
        <dbReference type="ARBA" id="ARBA00005417"/>
    </source>
</evidence>
<keyword evidence="3" id="KW-0547">Nucleotide-binding</keyword>
<name>A0A2V3VYD4_9BACI</name>
<keyword evidence="7" id="KW-1185">Reference proteome</keyword>
<comment type="similarity">
    <text evidence="1">Belongs to the ABC transporter superfamily.</text>
</comment>
<reference evidence="6 7" key="1">
    <citation type="submission" date="2018-05" db="EMBL/GenBank/DDBJ databases">
        <title>Genomic Encyclopedia of Type Strains, Phase IV (KMG-IV): sequencing the most valuable type-strain genomes for metagenomic binning, comparative biology and taxonomic classification.</title>
        <authorList>
            <person name="Goeker M."/>
        </authorList>
    </citation>
    <scope>NUCLEOTIDE SEQUENCE [LARGE SCALE GENOMIC DNA]</scope>
    <source>
        <strain evidence="6 7">DSM 28556</strain>
    </source>
</reference>
<evidence type="ECO:0000313" key="6">
    <source>
        <dbReference type="EMBL" id="PXW86626.1"/>
    </source>
</evidence>
<comment type="caution">
    <text evidence="6">The sequence shown here is derived from an EMBL/GenBank/DDBJ whole genome shotgun (WGS) entry which is preliminary data.</text>
</comment>
<dbReference type="PANTHER" id="PTHR42798:SF4">
    <property type="entry name" value="ABC TRANSPORTER DOMAIN-CONTAINING PROTEIN"/>
    <property type="match status" value="1"/>
</dbReference>
<feature type="domain" description="ABC transporter" evidence="5">
    <location>
        <begin position="5"/>
        <end position="224"/>
    </location>
</feature>
<keyword evidence="4 6" id="KW-0067">ATP-binding</keyword>
<dbReference type="Pfam" id="PF00005">
    <property type="entry name" value="ABC_tran"/>
    <property type="match status" value="1"/>
</dbReference>
<evidence type="ECO:0000256" key="4">
    <source>
        <dbReference type="ARBA" id="ARBA00022840"/>
    </source>
</evidence>
<dbReference type="EMBL" id="QJJQ01000007">
    <property type="protein sequence ID" value="PXW86626.1"/>
    <property type="molecule type" value="Genomic_DNA"/>
</dbReference>
<dbReference type="GO" id="GO:0005524">
    <property type="term" value="F:ATP binding"/>
    <property type="evidence" value="ECO:0007669"/>
    <property type="project" value="UniProtKB-KW"/>
</dbReference>
<organism evidence="6 7">
    <name type="scientific">Pseudogracilibacillus auburnensis</name>
    <dbReference type="NCBI Taxonomy" id="1494959"/>
    <lineage>
        <taxon>Bacteria</taxon>
        <taxon>Bacillati</taxon>
        <taxon>Bacillota</taxon>
        <taxon>Bacilli</taxon>
        <taxon>Bacillales</taxon>
        <taxon>Bacillaceae</taxon>
        <taxon>Pseudogracilibacillus</taxon>
    </lineage>
</organism>